<dbReference type="PANTHER" id="PTHR43080">
    <property type="entry name" value="CBS DOMAIN-CONTAINING PROTEIN CBSX3, MITOCHONDRIAL"/>
    <property type="match status" value="1"/>
</dbReference>
<dbReference type="SMART" id="SM00116">
    <property type="entry name" value="CBS"/>
    <property type="match status" value="2"/>
</dbReference>
<dbReference type="Proteomes" id="UP000500953">
    <property type="component" value="Chromosome"/>
</dbReference>
<dbReference type="EMBL" id="CP046173">
    <property type="protein sequence ID" value="QIS22085.1"/>
    <property type="molecule type" value="Genomic_DNA"/>
</dbReference>
<dbReference type="RefSeq" id="WP_167489470.1">
    <property type="nucleotide sequence ID" value="NZ_CP046173.1"/>
</dbReference>
<dbReference type="InterPro" id="IPR000644">
    <property type="entry name" value="CBS_dom"/>
</dbReference>
<evidence type="ECO:0000256" key="2">
    <source>
        <dbReference type="PROSITE-ProRule" id="PRU00703"/>
    </source>
</evidence>
<dbReference type="InterPro" id="IPR046342">
    <property type="entry name" value="CBS_dom_sf"/>
</dbReference>
<keyword evidence="1 2" id="KW-0129">CBS domain</keyword>
<evidence type="ECO:0000259" key="3">
    <source>
        <dbReference type="PROSITE" id="PS51371"/>
    </source>
</evidence>
<evidence type="ECO:0000313" key="5">
    <source>
        <dbReference type="Proteomes" id="UP000500953"/>
    </source>
</evidence>
<dbReference type="Gene3D" id="3.10.580.10">
    <property type="entry name" value="CBS-domain"/>
    <property type="match status" value="1"/>
</dbReference>
<dbReference type="PROSITE" id="PS51371">
    <property type="entry name" value="CBS"/>
    <property type="match status" value="2"/>
</dbReference>
<dbReference type="AlphaFoldDB" id="A0A6G9Z911"/>
<feature type="domain" description="CBS" evidence="3">
    <location>
        <begin position="74"/>
        <end position="133"/>
    </location>
</feature>
<proteinExistence type="predicted"/>
<reference evidence="4 5" key="1">
    <citation type="journal article" date="2019" name="ACS Chem. Biol.">
        <title>Identification and Mobilization of a Cryptic Antibiotic Biosynthesis Gene Locus from a Human-Pathogenic Nocardia Isolate.</title>
        <authorList>
            <person name="Herisse M."/>
            <person name="Ishida K."/>
            <person name="Porter J.L."/>
            <person name="Howden B."/>
            <person name="Hertweck C."/>
            <person name="Stinear T.P."/>
            <person name="Pidot S.J."/>
        </authorList>
    </citation>
    <scope>NUCLEOTIDE SEQUENCE [LARGE SCALE GENOMIC DNA]</scope>
    <source>
        <strain evidence="4 5">AUSMDU00012715</strain>
    </source>
</reference>
<evidence type="ECO:0000256" key="1">
    <source>
        <dbReference type="ARBA" id="ARBA00023122"/>
    </source>
</evidence>
<evidence type="ECO:0000313" key="4">
    <source>
        <dbReference type="EMBL" id="QIS22085.1"/>
    </source>
</evidence>
<dbReference type="Pfam" id="PF00571">
    <property type="entry name" value="CBS"/>
    <property type="match status" value="2"/>
</dbReference>
<dbReference type="InterPro" id="IPR051257">
    <property type="entry name" value="Diverse_CBS-Domain"/>
</dbReference>
<accession>A0A6G9Z911</accession>
<organism evidence="4 5">
    <name type="scientific">Nocardia terpenica</name>
    <dbReference type="NCBI Taxonomy" id="455432"/>
    <lineage>
        <taxon>Bacteria</taxon>
        <taxon>Bacillati</taxon>
        <taxon>Actinomycetota</taxon>
        <taxon>Actinomycetes</taxon>
        <taxon>Mycobacteriales</taxon>
        <taxon>Nocardiaceae</taxon>
        <taxon>Nocardia</taxon>
    </lineage>
</organism>
<dbReference type="PANTHER" id="PTHR43080:SF2">
    <property type="entry name" value="CBS DOMAIN-CONTAINING PROTEIN"/>
    <property type="match status" value="1"/>
</dbReference>
<feature type="domain" description="CBS" evidence="3">
    <location>
        <begin position="6"/>
        <end position="66"/>
    </location>
</feature>
<dbReference type="SUPFAM" id="SSF54631">
    <property type="entry name" value="CBS-domain pair"/>
    <property type="match status" value="1"/>
</dbReference>
<protein>
    <submittedName>
        <fullName evidence="4">CBS domain-containing protein</fullName>
    </submittedName>
</protein>
<gene>
    <name evidence="4" type="ORF">F6W96_30790</name>
</gene>
<sequence>MAPGSRTTDAPACGVRPSSDAVLQAARTMAETGAGALPICGEDGKLKGMLTDRDIVVKVVAQRNDPIGVMAGELAEGVPFVVQAGDDVTEVLTAMAEHRVRRIPVLEDKKLVGIIAQADVARALGHDSSGRVVEAVSED</sequence>
<name>A0A6G9Z911_9NOCA</name>